<dbReference type="SMART" id="SM00642">
    <property type="entry name" value="Aamy"/>
    <property type="match status" value="1"/>
</dbReference>
<keyword evidence="4" id="KW-1185">Reference proteome</keyword>
<dbReference type="InterPro" id="IPR013780">
    <property type="entry name" value="Glyco_hydro_b"/>
</dbReference>
<dbReference type="Gene3D" id="2.60.40.1180">
    <property type="entry name" value="Golgi alpha-mannosidase II"/>
    <property type="match status" value="1"/>
</dbReference>
<dbReference type="Gene3D" id="3.20.20.80">
    <property type="entry name" value="Glycosidases"/>
    <property type="match status" value="2"/>
</dbReference>
<sequence length="542" mass="61495">MNENWWRNAIIYQVYPRSFQDTNGDGIGDLKGITSRLDHIASLGVDAVWLSPIFTSPMADMGYDVSDYYDIDPLFGTLQDFDDFVTRSHELGLKVIIDQVLSHSSSKHSWFEESRASRASSKADWYVWADAQPDGMPPNNWLSVFGGSAWEWEPRRKQYYLHNFLADQPDLNLHNEEVQEALLRVLRFWLERGVDGFRLDTVNYYYHDQQLRSNPASIRADREALPDVYGRQEHIFSKNRPENIDFLKKLRTLTDEFEGRMMVGEIGDGGDAATKLMAEYTKGSDRLHLCYSFELLSPNYTASHFRNALESYRLAAPDGTACWSFSNHDVPRHVTRWEENAGSSKELAKQTVAMLMSFEGSIGIYQGEELGQQDTELNYDELTDAQAIRFWPAVKGRDGCRTPMVWEATKQHGGFSSAKPWLPVKDPQLVRAVDAAEASNDSVLHSYRSTIEFRKNNDALLTGSTAFLDLPEPILAFHRMTKDQKLTCVFNLSETARELRVEGAVSLSGPSSATLHNQILTLNPNGFAYLISNQLEGLELIS</sequence>
<evidence type="ECO:0000313" key="3">
    <source>
        <dbReference type="EMBL" id="QUS58259.1"/>
    </source>
</evidence>
<keyword evidence="3" id="KW-0614">Plasmid</keyword>
<geneLocation type="plasmid" evidence="3 4">
    <name>pAb134-01</name>
</geneLocation>
<gene>
    <name evidence="3" type="ORF">KGB56_23280</name>
</gene>
<evidence type="ECO:0000313" key="4">
    <source>
        <dbReference type="Proteomes" id="UP000680706"/>
    </source>
</evidence>
<organism evidence="3 4">
    <name type="scientific">Pseudovibrio brasiliensis</name>
    <dbReference type="NCBI Taxonomy" id="1898042"/>
    <lineage>
        <taxon>Bacteria</taxon>
        <taxon>Pseudomonadati</taxon>
        <taxon>Pseudomonadota</taxon>
        <taxon>Alphaproteobacteria</taxon>
        <taxon>Hyphomicrobiales</taxon>
        <taxon>Stappiaceae</taxon>
        <taxon>Pseudovibrio</taxon>
    </lineage>
</organism>
<dbReference type="InterPro" id="IPR045857">
    <property type="entry name" value="O16G_dom_2"/>
</dbReference>
<feature type="domain" description="Glycosyl hydrolase family 13 catalytic" evidence="2">
    <location>
        <begin position="13"/>
        <end position="401"/>
    </location>
</feature>
<proteinExistence type="inferred from homology"/>
<dbReference type="PANTHER" id="PTHR10357:SF179">
    <property type="entry name" value="NEUTRAL AND BASIC AMINO ACID TRANSPORT PROTEIN RBAT"/>
    <property type="match status" value="1"/>
</dbReference>
<dbReference type="Gene3D" id="3.90.400.10">
    <property type="entry name" value="Oligo-1,6-glucosidase, Domain 2"/>
    <property type="match status" value="1"/>
</dbReference>
<evidence type="ECO:0000259" key="2">
    <source>
        <dbReference type="SMART" id="SM00642"/>
    </source>
</evidence>
<dbReference type="CDD" id="cd11330">
    <property type="entry name" value="AmyAc_OligoGlu"/>
    <property type="match status" value="1"/>
</dbReference>
<accession>A0ABX8AT44</accession>
<name>A0ABX8AT44_9HYPH</name>
<protein>
    <submittedName>
        <fullName evidence="3">Alpha glucosidase</fullName>
    </submittedName>
</protein>
<dbReference type="Pfam" id="PF00128">
    <property type="entry name" value="Alpha-amylase"/>
    <property type="match status" value="1"/>
</dbReference>
<dbReference type="Proteomes" id="UP000680706">
    <property type="component" value="Plasmid pAb134-01"/>
</dbReference>
<dbReference type="InterPro" id="IPR017853">
    <property type="entry name" value="GH"/>
</dbReference>
<dbReference type="SUPFAM" id="SSF51011">
    <property type="entry name" value="Glycosyl hydrolase domain"/>
    <property type="match status" value="1"/>
</dbReference>
<dbReference type="EMBL" id="CP074127">
    <property type="protein sequence ID" value="QUS58259.1"/>
    <property type="molecule type" value="Genomic_DNA"/>
</dbReference>
<evidence type="ECO:0000256" key="1">
    <source>
        <dbReference type="ARBA" id="ARBA00008061"/>
    </source>
</evidence>
<dbReference type="InterPro" id="IPR006047">
    <property type="entry name" value="GH13_cat_dom"/>
</dbReference>
<reference evidence="3 4" key="1">
    <citation type="journal article" date="2021" name="Angew. Chem. Int. Ed. Engl.">
        <title>A novel family of nonribosomal peptides modulate collective behavior in Pseudovibrio bacteria isolated from marine sponges.</title>
        <authorList>
            <person name="Ioca L.P."/>
            <person name="Dai Y."/>
            <person name="Kunakom S."/>
            <person name="Diaz-Espinosa J."/>
            <person name="Krunic A."/>
            <person name="Crnkovic C.M."/>
            <person name="Orjala J."/>
            <person name="Sanchez L.M."/>
            <person name="Ferreira A.G."/>
            <person name="Berlinck R.G.S."/>
            <person name="Eustaquio A.S."/>
        </authorList>
    </citation>
    <scope>NUCLEOTIDE SEQUENCE [LARGE SCALE GENOMIC DNA]</scope>
    <source>
        <strain evidence="3 4">Ab134</strain>
        <plasmid evidence="3 4">pAb134-01</plasmid>
    </source>
</reference>
<comment type="similarity">
    <text evidence="1">Belongs to the glycosyl hydrolase 13 family.</text>
</comment>
<dbReference type="SUPFAM" id="SSF51445">
    <property type="entry name" value="(Trans)glycosidases"/>
    <property type="match status" value="1"/>
</dbReference>
<dbReference type="PANTHER" id="PTHR10357">
    <property type="entry name" value="ALPHA-AMYLASE FAMILY MEMBER"/>
    <property type="match status" value="1"/>
</dbReference>
<dbReference type="RefSeq" id="WP_075701560.1">
    <property type="nucleotide sequence ID" value="NZ_CP074127.1"/>
</dbReference>